<comment type="caution">
    <text evidence="8">The sequence shown here is derived from an EMBL/GenBank/DDBJ whole genome shotgun (WGS) entry which is preliminary data.</text>
</comment>
<reference evidence="8" key="1">
    <citation type="journal article" date="2023" name="Mol. Phylogenet. Evol.">
        <title>Genome-scale phylogeny and comparative genomics of the fungal order Sordariales.</title>
        <authorList>
            <person name="Hensen N."/>
            <person name="Bonometti L."/>
            <person name="Westerberg I."/>
            <person name="Brannstrom I.O."/>
            <person name="Guillou S."/>
            <person name="Cros-Aarteil S."/>
            <person name="Calhoun S."/>
            <person name="Haridas S."/>
            <person name="Kuo A."/>
            <person name="Mondo S."/>
            <person name="Pangilinan J."/>
            <person name="Riley R."/>
            <person name="LaButti K."/>
            <person name="Andreopoulos B."/>
            <person name="Lipzen A."/>
            <person name="Chen C."/>
            <person name="Yan M."/>
            <person name="Daum C."/>
            <person name="Ng V."/>
            <person name="Clum A."/>
            <person name="Steindorff A."/>
            <person name="Ohm R.A."/>
            <person name="Martin F."/>
            <person name="Silar P."/>
            <person name="Natvig D.O."/>
            <person name="Lalanne C."/>
            <person name="Gautier V."/>
            <person name="Ament-Velasquez S.L."/>
            <person name="Kruys A."/>
            <person name="Hutchinson M.I."/>
            <person name="Powell A.J."/>
            <person name="Barry K."/>
            <person name="Miller A.N."/>
            <person name="Grigoriev I.V."/>
            <person name="Debuchy R."/>
            <person name="Gladieux P."/>
            <person name="Hiltunen Thoren M."/>
            <person name="Johannesson H."/>
        </authorList>
    </citation>
    <scope>NUCLEOTIDE SEQUENCE</scope>
    <source>
        <strain evidence="8">PSN293</strain>
    </source>
</reference>
<dbReference type="CDD" id="cd10210">
    <property type="entry name" value="ASKHA_NBD_Arp6"/>
    <property type="match status" value="1"/>
</dbReference>
<dbReference type="SUPFAM" id="SSF53067">
    <property type="entry name" value="Actin-like ATPase domain"/>
    <property type="match status" value="2"/>
</dbReference>
<sequence length="466" mass="51817">MRPDVMVGTSDAASSVDVRRTLVLDNGGDTIKAGFVTSTTDTSLEKPRVIPNYIVRDRHKKVYVASEFDKCKDFSEIGYRHPVEKGYIVNWEAQKEIWDREFFNDNAPQPCDPSETRLILTEQPNALPQLQTHCDQIVFELYGFSSYYRGICPTFNAYHDVQAIFQTPRDVGTRVNLPAQILLLIDSGYSHTTVTPILAGRPLQSAIRRLDIGGRILTNRLTRLLSERHFDMRHEPYVVNEMKEKACYASLDFKSDLEKTWKGTQGEHRPDYVSGGGIAKDYILPDSHTRFHGIVQDYEPSRVAQAKKGGISNEDIVTLRNERFAVPELLFNPSDIKLRQPGIPGVVMQSLSALPLGLWGGFLANIVVVGGNTLFEGFAKRLEDELTLLVPSACRVRVARPTDPITNTWEGAANFAKHEHANKLAVTKAEYDEYGSGWVARKLAAGLGVPNNGTAKAAEEGQAGPS</sequence>
<dbReference type="InterPro" id="IPR043129">
    <property type="entry name" value="ATPase_NBD"/>
</dbReference>
<accession>A0AAN6XTZ8</accession>
<comment type="subunit">
    <text evidence="6">Component of the SWR1 chromatin remodeling complex.</text>
</comment>
<comment type="subcellular location">
    <subcellularLocation>
        <location evidence="1">Cytoplasm</location>
    </subcellularLocation>
</comment>
<keyword evidence="4" id="KW-0963">Cytoplasm</keyword>
<proteinExistence type="inferred from homology"/>
<evidence type="ECO:0000313" key="8">
    <source>
        <dbReference type="EMBL" id="KAK4206576.1"/>
    </source>
</evidence>
<gene>
    <name evidence="8" type="ORF">QBC37DRAFT_434738</name>
</gene>
<reference evidence="8" key="2">
    <citation type="submission" date="2023-05" db="EMBL/GenBank/DDBJ databases">
        <authorList>
            <consortium name="Lawrence Berkeley National Laboratory"/>
            <person name="Steindorff A."/>
            <person name="Hensen N."/>
            <person name="Bonometti L."/>
            <person name="Westerberg I."/>
            <person name="Brannstrom I.O."/>
            <person name="Guillou S."/>
            <person name="Cros-Aarteil S."/>
            <person name="Calhoun S."/>
            <person name="Haridas S."/>
            <person name="Kuo A."/>
            <person name="Mondo S."/>
            <person name="Pangilinan J."/>
            <person name="Riley R."/>
            <person name="Labutti K."/>
            <person name="Andreopoulos B."/>
            <person name="Lipzen A."/>
            <person name="Chen C."/>
            <person name="Yanf M."/>
            <person name="Daum C."/>
            <person name="Ng V."/>
            <person name="Clum A."/>
            <person name="Ohm R."/>
            <person name="Martin F."/>
            <person name="Silar P."/>
            <person name="Natvig D."/>
            <person name="Lalanne C."/>
            <person name="Gautier V."/>
            <person name="Ament-Velasquez S.L."/>
            <person name="Kruys A."/>
            <person name="Hutchinson M.I."/>
            <person name="Powell A.J."/>
            <person name="Barry K."/>
            <person name="Miller A.N."/>
            <person name="Grigoriev I.V."/>
            <person name="Debuchy R."/>
            <person name="Gladieux P."/>
            <person name="Thoren M.H."/>
            <person name="Johannesson H."/>
        </authorList>
    </citation>
    <scope>NUCLEOTIDE SEQUENCE</scope>
    <source>
        <strain evidence="8">PSN293</strain>
    </source>
</reference>
<evidence type="ECO:0000256" key="7">
    <source>
        <dbReference type="ARBA" id="ARBA00073820"/>
    </source>
</evidence>
<dbReference type="GO" id="GO:0005634">
    <property type="term" value="C:nucleus"/>
    <property type="evidence" value="ECO:0007669"/>
    <property type="project" value="UniProtKB-ARBA"/>
</dbReference>
<dbReference type="SMART" id="SM00268">
    <property type="entry name" value="ACTIN"/>
    <property type="match status" value="1"/>
</dbReference>
<comment type="function">
    <text evidence="5">Component of the SWR1 complex which mediates the ATP-dependent exchange of histone H2A for the H2A variant HZT1 leading to transcriptional regulation of selected genes by chromatin remodeling. Involved in chromosome stability.</text>
</comment>
<dbReference type="Gene3D" id="2.30.36.70">
    <property type="entry name" value="Actin, Chain A, domain 2"/>
    <property type="match status" value="1"/>
</dbReference>
<dbReference type="Proteomes" id="UP001301769">
    <property type="component" value="Unassembled WGS sequence"/>
</dbReference>
<dbReference type="PANTHER" id="PTHR11937">
    <property type="entry name" value="ACTIN"/>
    <property type="match status" value="1"/>
</dbReference>
<protein>
    <recommendedName>
        <fullName evidence="3">Actin-like protein ARP6</fullName>
    </recommendedName>
    <alternativeName>
        <fullName evidence="7">Actin-like protein arp6</fullName>
    </alternativeName>
</protein>
<evidence type="ECO:0000256" key="5">
    <source>
        <dbReference type="ARBA" id="ARBA00025222"/>
    </source>
</evidence>
<dbReference type="Gene3D" id="3.90.640.10">
    <property type="entry name" value="Actin, Chain A, domain 4"/>
    <property type="match status" value="1"/>
</dbReference>
<evidence type="ECO:0000256" key="1">
    <source>
        <dbReference type="ARBA" id="ARBA00004496"/>
    </source>
</evidence>
<comment type="similarity">
    <text evidence="2">Belongs to the actin family. ARP6 subfamily.</text>
</comment>
<organism evidence="8 9">
    <name type="scientific">Rhypophila decipiens</name>
    <dbReference type="NCBI Taxonomy" id="261697"/>
    <lineage>
        <taxon>Eukaryota</taxon>
        <taxon>Fungi</taxon>
        <taxon>Dikarya</taxon>
        <taxon>Ascomycota</taxon>
        <taxon>Pezizomycotina</taxon>
        <taxon>Sordariomycetes</taxon>
        <taxon>Sordariomycetidae</taxon>
        <taxon>Sordariales</taxon>
        <taxon>Naviculisporaceae</taxon>
        <taxon>Rhypophila</taxon>
    </lineage>
</organism>
<dbReference type="Pfam" id="PF00022">
    <property type="entry name" value="Actin"/>
    <property type="match status" value="1"/>
</dbReference>
<dbReference type="EMBL" id="MU858383">
    <property type="protein sequence ID" value="KAK4206576.1"/>
    <property type="molecule type" value="Genomic_DNA"/>
</dbReference>
<evidence type="ECO:0000256" key="2">
    <source>
        <dbReference type="ARBA" id="ARBA00005665"/>
    </source>
</evidence>
<name>A0AAN6XTZ8_9PEZI</name>
<evidence type="ECO:0000256" key="4">
    <source>
        <dbReference type="ARBA" id="ARBA00022490"/>
    </source>
</evidence>
<evidence type="ECO:0000313" key="9">
    <source>
        <dbReference type="Proteomes" id="UP001301769"/>
    </source>
</evidence>
<dbReference type="Gene3D" id="3.30.420.40">
    <property type="match status" value="2"/>
</dbReference>
<dbReference type="FunFam" id="3.90.640.10:FF:000014">
    <property type="entry name" value="Putative actin-related protein 6"/>
    <property type="match status" value="1"/>
</dbReference>
<dbReference type="GO" id="GO:0005737">
    <property type="term" value="C:cytoplasm"/>
    <property type="evidence" value="ECO:0007669"/>
    <property type="project" value="UniProtKB-SubCell"/>
</dbReference>
<evidence type="ECO:0000256" key="6">
    <source>
        <dbReference type="ARBA" id="ARBA00063309"/>
    </source>
</evidence>
<dbReference type="AlphaFoldDB" id="A0AAN6XTZ8"/>
<dbReference type="InterPro" id="IPR004000">
    <property type="entry name" value="Actin"/>
</dbReference>
<evidence type="ECO:0000256" key="3">
    <source>
        <dbReference type="ARBA" id="ARBA00018633"/>
    </source>
</evidence>
<keyword evidence="9" id="KW-1185">Reference proteome</keyword>